<evidence type="ECO:0000256" key="5">
    <source>
        <dbReference type="ARBA" id="ARBA00023136"/>
    </source>
</evidence>
<keyword evidence="3 6" id="KW-0812">Transmembrane</keyword>
<feature type="transmembrane region" description="Helical" evidence="6">
    <location>
        <begin position="120"/>
        <end position="138"/>
    </location>
</feature>
<proteinExistence type="inferred from homology"/>
<protein>
    <submittedName>
        <fullName evidence="7">Nitrate/nitrite transporter</fullName>
    </submittedName>
</protein>
<keyword evidence="8" id="KW-1185">Reference proteome</keyword>
<feature type="transmembrane region" description="Helical" evidence="6">
    <location>
        <begin position="272"/>
        <end position="292"/>
    </location>
</feature>
<evidence type="ECO:0000313" key="7">
    <source>
        <dbReference type="EMBL" id="MDO3635927.1"/>
    </source>
</evidence>
<organism evidence="7 8">
    <name type="scientific">Mycolicibacterium arseniciresistens</name>
    <dbReference type="NCBI Taxonomy" id="3062257"/>
    <lineage>
        <taxon>Bacteria</taxon>
        <taxon>Bacillati</taxon>
        <taxon>Actinomycetota</taxon>
        <taxon>Actinomycetes</taxon>
        <taxon>Mycobacteriales</taxon>
        <taxon>Mycobacteriaceae</taxon>
        <taxon>Mycolicibacterium</taxon>
    </lineage>
</organism>
<dbReference type="Gene3D" id="1.20.1250.20">
    <property type="entry name" value="MFS general substrate transporter like domains"/>
    <property type="match status" value="1"/>
</dbReference>
<sequence>MPHRITDWDPEDVVAWEAGNKHIARRNLIWSVAAEHIGFSIWSIWSVMVLFMPESVYGFSAGDKFLLGATATLVGACLRIPYTLATSTFGGRNWTVFSAFVLLIPTVGTMLLLANPGLPLWPYLLCAALAGFGGGNFASSMTNINAFYPQRLKGWALGLNAGGGNIGVPMIQLVGLLVIAAAGNRQPYWVCAVYLVALAIAGIGAARYMDNLEQHKIDFTAMKDILRERDTWVISLLYIGTFGSFIGFAFAFGQVLQINFAEGGQSPAEASLHAAQIAFVGPLLGSLSRVYGGKLADRIGGGRVTLAVFAGMILAAGLLVAISTMDDHSAGAATATTMAGYVVGFIALFLLSGVGNGSVYKMIPSIFDARSRSLDLSEADRVNWSRAMSGALIGFAGAVGALGGVGINLALRQSYLSSGSATSAFWIFAVFYVVASVVTWARYVRRPGMAEITTDRDERHTSAMAG</sequence>
<evidence type="ECO:0000313" key="8">
    <source>
        <dbReference type="Proteomes" id="UP001168823"/>
    </source>
</evidence>
<reference evidence="7" key="1">
    <citation type="submission" date="2023-07" db="EMBL/GenBank/DDBJ databases">
        <title>Mycolicibacterium sp. nov., a novel bacterial species.</title>
        <authorList>
            <person name="Cao Y."/>
        </authorList>
    </citation>
    <scope>NUCLEOTIDE SEQUENCE</scope>
    <source>
        <strain evidence="7">KC 300</strain>
    </source>
</reference>
<dbReference type="PANTHER" id="PTHR23515">
    <property type="entry name" value="HIGH-AFFINITY NITRATE TRANSPORTER 2.3"/>
    <property type="match status" value="1"/>
</dbReference>
<gene>
    <name evidence="7" type="ORF">Q2100_09245</name>
</gene>
<evidence type="ECO:0000256" key="6">
    <source>
        <dbReference type="SAM" id="Phobius"/>
    </source>
</evidence>
<feature type="transmembrane region" description="Helical" evidence="6">
    <location>
        <begin position="187"/>
        <end position="209"/>
    </location>
</feature>
<feature type="transmembrane region" description="Helical" evidence="6">
    <location>
        <begin position="230"/>
        <end position="252"/>
    </location>
</feature>
<keyword evidence="4 6" id="KW-1133">Transmembrane helix</keyword>
<dbReference type="Pfam" id="PF07690">
    <property type="entry name" value="MFS_1"/>
    <property type="match status" value="1"/>
</dbReference>
<dbReference type="InterPro" id="IPR044772">
    <property type="entry name" value="NO3_transporter"/>
</dbReference>
<dbReference type="Proteomes" id="UP001168823">
    <property type="component" value="Unassembled WGS sequence"/>
</dbReference>
<feature type="transmembrane region" description="Helical" evidence="6">
    <location>
        <begin position="330"/>
        <end position="351"/>
    </location>
</feature>
<accession>A0ABT8UDR6</accession>
<feature type="transmembrane region" description="Helical" evidence="6">
    <location>
        <begin position="423"/>
        <end position="441"/>
    </location>
</feature>
<comment type="subcellular location">
    <subcellularLocation>
        <location evidence="1">Membrane</location>
        <topology evidence="1">Multi-pass membrane protein</topology>
    </subcellularLocation>
</comment>
<comment type="caution">
    <text evidence="7">The sequence shown here is derived from an EMBL/GenBank/DDBJ whole genome shotgun (WGS) entry which is preliminary data.</text>
</comment>
<dbReference type="InterPro" id="IPR036259">
    <property type="entry name" value="MFS_trans_sf"/>
</dbReference>
<dbReference type="InterPro" id="IPR011701">
    <property type="entry name" value="MFS"/>
</dbReference>
<dbReference type="SUPFAM" id="SSF103473">
    <property type="entry name" value="MFS general substrate transporter"/>
    <property type="match status" value="1"/>
</dbReference>
<evidence type="ECO:0000256" key="4">
    <source>
        <dbReference type="ARBA" id="ARBA00022989"/>
    </source>
</evidence>
<evidence type="ECO:0000256" key="3">
    <source>
        <dbReference type="ARBA" id="ARBA00022692"/>
    </source>
</evidence>
<dbReference type="CDD" id="cd17341">
    <property type="entry name" value="MFS_NRT2_like"/>
    <property type="match status" value="1"/>
</dbReference>
<evidence type="ECO:0000256" key="1">
    <source>
        <dbReference type="ARBA" id="ARBA00004141"/>
    </source>
</evidence>
<keyword evidence="5 6" id="KW-0472">Membrane</keyword>
<feature type="transmembrane region" description="Helical" evidence="6">
    <location>
        <begin position="94"/>
        <end position="114"/>
    </location>
</feature>
<dbReference type="RefSeq" id="WP_302913783.1">
    <property type="nucleotide sequence ID" value="NZ_JAUMSQ010000046.1"/>
</dbReference>
<comment type="similarity">
    <text evidence="2">Belongs to the major facilitator superfamily. Nitrate/nitrite porter (TC 2.A.1.8) family.</text>
</comment>
<feature type="transmembrane region" description="Helical" evidence="6">
    <location>
        <begin position="159"/>
        <end position="181"/>
    </location>
</feature>
<dbReference type="EMBL" id="JAUMSQ010000046">
    <property type="protein sequence ID" value="MDO3635927.1"/>
    <property type="molecule type" value="Genomic_DNA"/>
</dbReference>
<feature type="transmembrane region" description="Helical" evidence="6">
    <location>
        <begin position="304"/>
        <end position="324"/>
    </location>
</feature>
<name>A0ABT8UDR6_9MYCO</name>
<evidence type="ECO:0000256" key="2">
    <source>
        <dbReference type="ARBA" id="ARBA00008432"/>
    </source>
</evidence>
<feature type="transmembrane region" description="Helical" evidence="6">
    <location>
        <begin position="391"/>
        <end position="411"/>
    </location>
</feature>
<feature type="transmembrane region" description="Helical" evidence="6">
    <location>
        <begin position="28"/>
        <end position="53"/>
    </location>
</feature>
<feature type="transmembrane region" description="Helical" evidence="6">
    <location>
        <begin position="65"/>
        <end position="82"/>
    </location>
</feature>